<evidence type="ECO:0000256" key="2">
    <source>
        <dbReference type="ARBA" id="ARBA00023180"/>
    </source>
</evidence>
<protein>
    <recommendedName>
        <fullName evidence="7">Calcineurin-like phosphoesterase domain-containing protein</fullName>
    </recommendedName>
</protein>
<organism evidence="5 6">
    <name type="scientific">Blyttiomyces helicus</name>
    <dbReference type="NCBI Taxonomy" id="388810"/>
    <lineage>
        <taxon>Eukaryota</taxon>
        <taxon>Fungi</taxon>
        <taxon>Fungi incertae sedis</taxon>
        <taxon>Chytridiomycota</taxon>
        <taxon>Chytridiomycota incertae sedis</taxon>
        <taxon>Chytridiomycetes</taxon>
        <taxon>Chytridiomycetes incertae sedis</taxon>
        <taxon>Blyttiomyces</taxon>
    </lineage>
</organism>
<dbReference type="GO" id="GO:0000298">
    <property type="term" value="F:endopolyphosphatase activity"/>
    <property type="evidence" value="ECO:0007669"/>
    <property type="project" value="TreeGrafter"/>
</dbReference>
<dbReference type="PANTHER" id="PTHR10340">
    <property type="entry name" value="SPHINGOMYELIN PHOSPHODIESTERASE"/>
    <property type="match status" value="1"/>
</dbReference>
<dbReference type="GO" id="GO:0006798">
    <property type="term" value="P:polyphosphate catabolic process"/>
    <property type="evidence" value="ECO:0007669"/>
    <property type="project" value="TreeGrafter"/>
</dbReference>
<feature type="region of interest" description="Disordered" evidence="3">
    <location>
        <begin position="360"/>
        <end position="387"/>
    </location>
</feature>
<evidence type="ECO:0000313" key="6">
    <source>
        <dbReference type="Proteomes" id="UP000269721"/>
    </source>
</evidence>
<proteinExistence type="predicted"/>
<keyword evidence="4" id="KW-0472">Membrane</keyword>
<dbReference type="Proteomes" id="UP000269721">
    <property type="component" value="Unassembled WGS sequence"/>
</dbReference>
<evidence type="ECO:0000256" key="1">
    <source>
        <dbReference type="ARBA" id="ARBA00022801"/>
    </source>
</evidence>
<evidence type="ECO:0000256" key="3">
    <source>
        <dbReference type="SAM" id="MobiDB-lite"/>
    </source>
</evidence>
<keyword evidence="1" id="KW-0378">Hydrolase</keyword>
<keyword evidence="6" id="KW-1185">Reference proteome</keyword>
<evidence type="ECO:0000313" key="5">
    <source>
        <dbReference type="EMBL" id="RKO84782.1"/>
    </source>
</evidence>
<dbReference type="GO" id="GO:0005615">
    <property type="term" value="C:extracellular space"/>
    <property type="evidence" value="ECO:0007669"/>
    <property type="project" value="TreeGrafter"/>
</dbReference>
<keyword evidence="4" id="KW-1133">Transmembrane helix</keyword>
<evidence type="ECO:0000256" key="4">
    <source>
        <dbReference type="SAM" id="Phobius"/>
    </source>
</evidence>
<sequence>MHRIGNLWAPALGSGIEAVMLESQGGYIRKEAIPGLDILSLNTQLFLDDGDCAKVGSPAWEQVAWVRSALRSARSRGVKVVVVGHAPPVVGLAIGGEPLYRPACMSAMAATMGMYSDVVVVQLYGHTRENALVGVVDHTAVGRGHEFVTVGDAFADIGMGAEEIVGLIRCVGVTEMGGGHGGGGLLIFPEVREPDTRSSHLLIVSYSSRIAPPVAPAYNPSISVCTVSILPSNSTSLPSMSCTQHTLDLSSANTHDQPRFAPTHTLTTLLPVGDPARAPMNMSTFLAGLRIEYANGTVGGAVTLLREMQLAAPVAAPVAVAAAGPSGSPPIHLSGMLVMVLLVCLIGIIGTLSWRAMGPRQEKEQMRSNYAELRPVGAESEDAGEED</sequence>
<dbReference type="GO" id="GO:0000324">
    <property type="term" value="C:fungal-type vacuole"/>
    <property type="evidence" value="ECO:0007669"/>
    <property type="project" value="TreeGrafter"/>
</dbReference>
<dbReference type="GO" id="GO:0008081">
    <property type="term" value="F:phosphoric diester hydrolase activity"/>
    <property type="evidence" value="ECO:0007669"/>
    <property type="project" value="TreeGrafter"/>
</dbReference>
<evidence type="ECO:0008006" key="7">
    <source>
        <dbReference type="Google" id="ProtNLM"/>
    </source>
</evidence>
<dbReference type="EMBL" id="KZ999740">
    <property type="protein sequence ID" value="RKO84782.1"/>
    <property type="molecule type" value="Genomic_DNA"/>
</dbReference>
<accession>A0A4P9VZL5</accession>
<name>A0A4P9VZL5_9FUNG</name>
<keyword evidence="4" id="KW-0812">Transmembrane</keyword>
<feature type="transmembrane region" description="Helical" evidence="4">
    <location>
        <begin position="336"/>
        <end position="357"/>
    </location>
</feature>
<dbReference type="InterPro" id="IPR029052">
    <property type="entry name" value="Metallo-depent_PP-like"/>
</dbReference>
<reference evidence="6" key="1">
    <citation type="journal article" date="2018" name="Nat. Microbiol.">
        <title>Leveraging single-cell genomics to expand the fungal tree of life.</title>
        <authorList>
            <person name="Ahrendt S.R."/>
            <person name="Quandt C.A."/>
            <person name="Ciobanu D."/>
            <person name="Clum A."/>
            <person name="Salamov A."/>
            <person name="Andreopoulos B."/>
            <person name="Cheng J.F."/>
            <person name="Woyke T."/>
            <person name="Pelin A."/>
            <person name="Henrissat B."/>
            <person name="Reynolds N.K."/>
            <person name="Benny G.L."/>
            <person name="Smith M.E."/>
            <person name="James T.Y."/>
            <person name="Grigoriev I.V."/>
        </authorList>
    </citation>
    <scope>NUCLEOTIDE SEQUENCE [LARGE SCALE GENOMIC DNA]</scope>
</reference>
<dbReference type="GO" id="GO:0004309">
    <property type="term" value="F:exopolyphosphatase activity"/>
    <property type="evidence" value="ECO:0007669"/>
    <property type="project" value="TreeGrafter"/>
</dbReference>
<dbReference type="PANTHER" id="PTHR10340:SF55">
    <property type="entry name" value="ENDOPOLYPHOSPHATASE"/>
    <property type="match status" value="1"/>
</dbReference>
<gene>
    <name evidence="5" type="ORF">BDK51DRAFT_48705</name>
</gene>
<dbReference type="SUPFAM" id="SSF56300">
    <property type="entry name" value="Metallo-dependent phosphatases"/>
    <property type="match status" value="1"/>
</dbReference>
<dbReference type="AlphaFoldDB" id="A0A4P9VZL5"/>
<keyword evidence="2" id="KW-0325">Glycoprotein</keyword>